<sequence>MNLTPEQLRDWDRKAHWHSFTQMAEYEPLIIERGEGCMLYDIDGNAYLDGVSSLWCNTFGHRHPKIDEAIRQQLDKVAHVTNLGCSSVPAIELTKRIVELTPGDLNHVFFACDGSSAVEVALKMAFQYWQQRKDPRPQKTGYIAFHEAYHGDTLGSVAVGGVEMFHDMFRPLLFSVHRLPSPDRDRLPDGVTPETACQYYLDQLEAVLKEHHETLAAVVIEPLVQGAAGMLMQPQGYLRGLRELTQKYDVLLIFDEIAVGMGRTGTMFACEQEEVTPDFLCLGKGLTGGYLPLSVTVATAEVWNAFLGTYAERKTFFHGHTFSGNPLLCATALATLDVFEEEKILEQLPAKIAHLERRLAELIDHPHVSSVRQCGLIAGVELIADKETGQEYPWTERRGWRACRHATKNGVWLRPLGNVIVIMPPLSITLDEIDRIVDAAKAGIEHAVAPCGE</sequence>
<feature type="binding site" evidence="13">
    <location>
        <position position="284"/>
    </location>
    <ligand>
        <name>substrate</name>
    </ligand>
</feature>
<feature type="binding site" evidence="13">
    <location>
        <begin position="320"/>
        <end position="321"/>
    </location>
    <ligand>
        <name>pyridoxal 5'-phosphate</name>
        <dbReference type="ChEBI" id="CHEBI:597326"/>
    </ligand>
</feature>
<dbReference type="UniPathway" id="UPA00078">
    <property type="reaction ID" value="UER00160"/>
</dbReference>
<comment type="pathway">
    <text evidence="3 13">Cofactor biosynthesis; biotin biosynthesis; 7,8-diaminononanoate from 8-amino-7-oxononanoate (SAM route): step 1/1.</text>
</comment>
<comment type="function">
    <text evidence="13">Catalyzes the transfer of the alpha-amino group from S-adenosyl-L-methionine (SAM) to 7-keto-8-aminopelargonic acid (KAPA) to form 7,8-diaminopelargonic acid (DAPA). It is the only aminotransferase known to utilize SAM as an amino donor.</text>
</comment>
<dbReference type="FunFam" id="3.40.640.10:FF:000078">
    <property type="entry name" value="Adenosylmethionine-8-amino-7-oxononanoate aminotransferase"/>
    <property type="match status" value="1"/>
</dbReference>
<protein>
    <recommendedName>
        <fullName evidence="13">Adenosylmethionine-8-amino-7-oxononanoate aminotransferase</fullName>
        <ecNumber evidence="13">2.6.1.62</ecNumber>
    </recommendedName>
    <alternativeName>
        <fullName evidence="13">7,8-diamino-pelargonic acid aminotransferase</fullName>
        <shortName evidence="13">DAPA AT</shortName>
        <shortName evidence="13">DAPA aminotransferase</shortName>
    </alternativeName>
    <alternativeName>
        <fullName evidence="13">7,8-diaminononanoate synthase</fullName>
        <shortName evidence="13">DANS</shortName>
    </alternativeName>
    <alternativeName>
        <fullName evidence="13">Diaminopelargonic acid synthase</fullName>
    </alternativeName>
</protein>
<dbReference type="Pfam" id="PF00202">
    <property type="entry name" value="Aminotran_3"/>
    <property type="match status" value="1"/>
</dbReference>
<dbReference type="GO" id="GO:0004015">
    <property type="term" value="F:adenosylmethionine-8-amino-7-oxononanoate transaminase activity"/>
    <property type="evidence" value="ECO:0007669"/>
    <property type="project" value="UniProtKB-UniRule"/>
</dbReference>
<comment type="subcellular location">
    <subcellularLocation>
        <location evidence="2 13">Cytoplasm</location>
    </subcellularLocation>
</comment>
<dbReference type="PANTHER" id="PTHR42684:SF17">
    <property type="entry name" value="ADENOSYLMETHIONINE-8-AMINO-7-OXONONANOATE AMINOTRANSFERASE"/>
    <property type="match status" value="1"/>
</dbReference>
<dbReference type="EMBL" id="PUIB01000001">
    <property type="protein sequence ID" value="PQO43421.1"/>
    <property type="molecule type" value="Genomic_DNA"/>
</dbReference>
<feature type="binding site" evidence="13">
    <location>
        <position position="319"/>
    </location>
    <ligand>
        <name>substrate</name>
    </ligand>
</feature>
<comment type="caution">
    <text evidence="13">Lacks conserved residue(s) required for the propagation of feature annotation.</text>
</comment>
<dbReference type="AlphaFoldDB" id="A0A2S8GGM2"/>
<feature type="binding site" evidence="13">
    <location>
        <position position="149"/>
    </location>
    <ligand>
        <name>substrate</name>
    </ligand>
</feature>
<reference evidence="14 15" key="1">
    <citation type="submission" date="2018-02" db="EMBL/GenBank/DDBJ databases">
        <title>Comparative genomes isolates from brazilian mangrove.</title>
        <authorList>
            <person name="Araujo J.E."/>
            <person name="Taketani R.G."/>
            <person name="Silva M.C.P."/>
            <person name="Loureco M.V."/>
            <person name="Andreote F.D."/>
        </authorList>
    </citation>
    <scope>NUCLEOTIDE SEQUENCE [LARGE SCALE GENOMIC DNA]</scope>
    <source>
        <strain evidence="14 15">NAP PRIS-MGV</strain>
    </source>
</reference>
<feature type="binding site" evidence="13">
    <location>
        <position position="255"/>
    </location>
    <ligand>
        <name>pyridoxal 5'-phosphate</name>
        <dbReference type="ChEBI" id="CHEBI:597326"/>
    </ligand>
</feature>
<dbReference type="GO" id="GO:0030170">
    <property type="term" value="F:pyridoxal phosphate binding"/>
    <property type="evidence" value="ECO:0007669"/>
    <property type="project" value="UniProtKB-UniRule"/>
</dbReference>
<keyword evidence="9 13" id="KW-0093">Biotin biosynthesis</keyword>
<dbReference type="OrthoDB" id="9816013at2"/>
<evidence type="ECO:0000256" key="11">
    <source>
        <dbReference type="ARBA" id="ARBA00048449"/>
    </source>
</evidence>
<dbReference type="CDD" id="cd00610">
    <property type="entry name" value="OAT_like"/>
    <property type="match status" value="1"/>
</dbReference>
<dbReference type="EC" id="2.6.1.62" evidence="13"/>
<gene>
    <name evidence="13 14" type="primary">bioA</name>
    <name evidence="14" type="ORF">C5Y98_00470</name>
</gene>
<evidence type="ECO:0000256" key="8">
    <source>
        <dbReference type="ARBA" id="ARBA00022691"/>
    </source>
</evidence>
<dbReference type="SUPFAM" id="SSF53383">
    <property type="entry name" value="PLP-dependent transferases"/>
    <property type="match status" value="1"/>
</dbReference>
<evidence type="ECO:0000313" key="15">
    <source>
        <dbReference type="Proteomes" id="UP000239388"/>
    </source>
</evidence>
<evidence type="ECO:0000256" key="5">
    <source>
        <dbReference type="ARBA" id="ARBA00022490"/>
    </source>
</evidence>
<evidence type="ECO:0000256" key="3">
    <source>
        <dbReference type="ARBA" id="ARBA00005063"/>
    </source>
</evidence>
<feature type="binding site" evidence="13">
    <location>
        <position position="414"/>
    </location>
    <ligand>
        <name>substrate</name>
    </ligand>
</feature>
<keyword evidence="8 13" id="KW-0949">S-adenosyl-L-methionine</keyword>
<comment type="similarity">
    <text evidence="12 13">Belongs to the class-III pyridoxal-phosphate-dependent aminotransferase family. BioA subfamily.</text>
</comment>
<evidence type="ECO:0000313" key="14">
    <source>
        <dbReference type="EMBL" id="PQO43421.1"/>
    </source>
</evidence>
<comment type="subunit">
    <text evidence="4 13">Homodimer.</text>
</comment>
<evidence type="ECO:0000256" key="9">
    <source>
        <dbReference type="ARBA" id="ARBA00022756"/>
    </source>
</evidence>
<organism evidence="14 15">
    <name type="scientific">Blastopirellula marina</name>
    <dbReference type="NCBI Taxonomy" id="124"/>
    <lineage>
        <taxon>Bacteria</taxon>
        <taxon>Pseudomonadati</taxon>
        <taxon>Planctomycetota</taxon>
        <taxon>Planctomycetia</taxon>
        <taxon>Pirellulales</taxon>
        <taxon>Pirellulaceae</taxon>
        <taxon>Blastopirellula</taxon>
    </lineage>
</organism>
<dbReference type="HAMAP" id="MF_00834">
    <property type="entry name" value="BioA"/>
    <property type="match status" value="1"/>
</dbReference>
<evidence type="ECO:0000256" key="1">
    <source>
        <dbReference type="ARBA" id="ARBA00001933"/>
    </source>
</evidence>
<dbReference type="InterPro" id="IPR005814">
    <property type="entry name" value="Aminotrans_3"/>
</dbReference>
<dbReference type="InterPro" id="IPR015421">
    <property type="entry name" value="PyrdxlP-dep_Trfase_major"/>
</dbReference>
<accession>A0A2S8GGM2</accession>
<evidence type="ECO:0000256" key="4">
    <source>
        <dbReference type="ARBA" id="ARBA00011738"/>
    </source>
</evidence>
<dbReference type="PIRSF" id="PIRSF000521">
    <property type="entry name" value="Transaminase_4ab_Lys_Orn"/>
    <property type="match status" value="1"/>
</dbReference>
<feature type="site" description="Participates in the substrate recognition with KAPA and in a stacking interaction with the adenine ring of SAM" evidence="13">
    <location>
        <position position="20"/>
    </location>
</feature>
<evidence type="ECO:0000256" key="10">
    <source>
        <dbReference type="ARBA" id="ARBA00022898"/>
    </source>
</evidence>
<evidence type="ECO:0000256" key="12">
    <source>
        <dbReference type="ARBA" id="ARBA00060970"/>
    </source>
</evidence>
<dbReference type="InterPro" id="IPR049704">
    <property type="entry name" value="Aminotrans_3_PPA_site"/>
</dbReference>
<feature type="binding site" evidence="13">
    <location>
        <begin position="114"/>
        <end position="115"/>
    </location>
    <ligand>
        <name>pyridoxal 5'-phosphate</name>
        <dbReference type="ChEBI" id="CHEBI:597326"/>
    </ligand>
</feature>
<evidence type="ECO:0000256" key="2">
    <source>
        <dbReference type="ARBA" id="ARBA00004496"/>
    </source>
</evidence>
<evidence type="ECO:0000256" key="7">
    <source>
        <dbReference type="ARBA" id="ARBA00022679"/>
    </source>
</evidence>
<comment type="caution">
    <text evidence="14">The sequence shown here is derived from an EMBL/GenBank/DDBJ whole genome shotgun (WGS) entry which is preliminary data.</text>
</comment>
<keyword evidence="7 13" id="KW-0808">Transferase</keyword>
<dbReference type="PROSITE" id="PS00600">
    <property type="entry name" value="AA_TRANSFER_CLASS_3"/>
    <property type="match status" value="1"/>
</dbReference>
<dbReference type="GO" id="GO:0005737">
    <property type="term" value="C:cytoplasm"/>
    <property type="evidence" value="ECO:0007669"/>
    <property type="project" value="UniProtKB-SubCell"/>
</dbReference>
<dbReference type="Gene3D" id="3.90.1150.10">
    <property type="entry name" value="Aspartate Aminotransferase, domain 1"/>
    <property type="match status" value="1"/>
</dbReference>
<dbReference type="PANTHER" id="PTHR42684">
    <property type="entry name" value="ADENOSYLMETHIONINE-8-AMINO-7-OXONONANOATE AMINOTRANSFERASE"/>
    <property type="match status" value="1"/>
</dbReference>
<dbReference type="Proteomes" id="UP000239388">
    <property type="component" value="Unassembled WGS sequence"/>
</dbReference>
<comment type="catalytic activity">
    <reaction evidence="11 13">
        <text>(8S)-8-amino-7-oxononanoate + S-adenosyl-L-methionine = S-adenosyl-4-methylsulfanyl-2-oxobutanoate + (7R,8S)-7,8-diammoniononanoate</text>
        <dbReference type="Rhea" id="RHEA:16861"/>
        <dbReference type="ChEBI" id="CHEBI:16490"/>
        <dbReference type="ChEBI" id="CHEBI:59789"/>
        <dbReference type="ChEBI" id="CHEBI:149468"/>
        <dbReference type="ChEBI" id="CHEBI:149469"/>
        <dbReference type="EC" id="2.6.1.62"/>
    </reaction>
</comment>
<keyword evidence="10 13" id="KW-0663">Pyridoxal phosphate</keyword>
<keyword evidence="6 13" id="KW-0032">Aminotransferase</keyword>
<comment type="cofactor">
    <cofactor evidence="1 13">
        <name>pyridoxal 5'-phosphate</name>
        <dbReference type="ChEBI" id="CHEBI:597326"/>
    </cofactor>
</comment>
<feature type="modified residue" description="N6-(pyridoxal phosphate)lysine" evidence="13">
    <location>
        <position position="284"/>
    </location>
</feature>
<dbReference type="InterPro" id="IPR015422">
    <property type="entry name" value="PyrdxlP-dep_Trfase_small"/>
</dbReference>
<dbReference type="InterPro" id="IPR015424">
    <property type="entry name" value="PyrdxlP-dep_Trfase"/>
</dbReference>
<dbReference type="GO" id="GO:0009102">
    <property type="term" value="P:biotin biosynthetic process"/>
    <property type="evidence" value="ECO:0007669"/>
    <property type="project" value="UniProtKB-UniRule"/>
</dbReference>
<name>A0A2S8GGM2_9BACT</name>
<proteinExistence type="inferred from homology"/>
<dbReference type="Gene3D" id="3.40.640.10">
    <property type="entry name" value="Type I PLP-dependent aspartate aminotransferase-like (Major domain)"/>
    <property type="match status" value="1"/>
</dbReference>
<dbReference type="RefSeq" id="WP_105350519.1">
    <property type="nucleotide sequence ID" value="NZ_PUIB01000001.1"/>
</dbReference>
<evidence type="ECO:0000256" key="6">
    <source>
        <dbReference type="ARBA" id="ARBA00022576"/>
    </source>
</evidence>
<dbReference type="InterPro" id="IPR005815">
    <property type="entry name" value="BioA"/>
</dbReference>
<dbReference type="NCBIfam" id="TIGR00508">
    <property type="entry name" value="bioA"/>
    <property type="match status" value="1"/>
</dbReference>
<evidence type="ECO:0000256" key="13">
    <source>
        <dbReference type="HAMAP-Rule" id="MF_00834"/>
    </source>
</evidence>
<keyword evidence="5 13" id="KW-0963">Cytoplasm</keyword>